<dbReference type="HOGENOM" id="CLU_044464_1_1_9"/>
<dbReference type="RefSeq" id="WP_015759181.1">
    <property type="nucleotide sequence ID" value="NC_013216.1"/>
</dbReference>
<evidence type="ECO:0000313" key="8">
    <source>
        <dbReference type="Proteomes" id="UP000002217"/>
    </source>
</evidence>
<evidence type="ECO:0000256" key="1">
    <source>
        <dbReference type="ARBA" id="ARBA00001966"/>
    </source>
</evidence>
<evidence type="ECO:0000259" key="6">
    <source>
        <dbReference type="PROSITE" id="PS51918"/>
    </source>
</evidence>
<dbReference type="InterPro" id="IPR051198">
    <property type="entry name" value="BchE-like"/>
</dbReference>
<dbReference type="GO" id="GO:0046872">
    <property type="term" value="F:metal ion binding"/>
    <property type="evidence" value="ECO:0007669"/>
    <property type="project" value="UniProtKB-KW"/>
</dbReference>
<evidence type="ECO:0000256" key="3">
    <source>
        <dbReference type="ARBA" id="ARBA00022723"/>
    </source>
</evidence>
<dbReference type="SUPFAM" id="SSF102114">
    <property type="entry name" value="Radical SAM enzymes"/>
    <property type="match status" value="1"/>
</dbReference>
<evidence type="ECO:0000256" key="2">
    <source>
        <dbReference type="ARBA" id="ARBA00022691"/>
    </source>
</evidence>
<dbReference type="PANTHER" id="PTHR43409">
    <property type="entry name" value="ANAEROBIC MAGNESIUM-PROTOPORPHYRIN IX MONOMETHYL ESTER CYCLASE-RELATED"/>
    <property type="match status" value="1"/>
</dbReference>
<dbReference type="OrthoDB" id="9777636at2"/>
<reference evidence="7 8" key="1">
    <citation type="journal article" date="2009" name="Stand. Genomic Sci.">
        <title>Complete genome sequence of Desulfotomaculum acetoxidans type strain (5575).</title>
        <authorList>
            <person name="Spring S."/>
            <person name="Lapidus A."/>
            <person name="Schroder M."/>
            <person name="Gleim D."/>
            <person name="Sims D."/>
            <person name="Meincke L."/>
            <person name="Glavina Del Rio T."/>
            <person name="Tice H."/>
            <person name="Copeland A."/>
            <person name="Cheng J.F."/>
            <person name="Lucas S."/>
            <person name="Chen F."/>
            <person name="Nolan M."/>
            <person name="Bruce D."/>
            <person name="Goodwin L."/>
            <person name="Pitluck S."/>
            <person name="Ivanova N."/>
            <person name="Mavromatis K."/>
            <person name="Mikhailova N."/>
            <person name="Pati A."/>
            <person name="Chen A."/>
            <person name="Palaniappan K."/>
            <person name="Land M."/>
            <person name="Hauser L."/>
            <person name="Chang Y.J."/>
            <person name="Jeffries C.D."/>
            <person name="Chain P."/>
            <person name="Saunders E."/>
            <person name="Brettin T."/>
            <person name="Detter J.C."/>
            <person name="Goker M."/>
            <person name="Bristow J."/>
            <person name="Eisen J.A."/>
            <person name="Markowitz V."/>
            <person name="Hugenholtz P."/>
            <person name="Kyrpides N.C."/>
            <person name="Klenk H.P."/>
            <person name="Han C."/>
        </authorList>
    </citation>
    <scope>NUCLEOTIDE SEQUENCE [LARGE SCALE GENOMIC DNA]</scope>
    <source>
        <strain evidence="8">ATCC 49208 / DSM 771 / VKM B-1644</strain>
    </source>
</reference>
<dbReference type="SUPFAM" id="SSF57802">
    <property type="entry name" value="Rubredoxin-like"/>
    <property type="match status" value="1"/>
</dbReference>
<dbReference type="Pfam" id="PF04055">
    <property type="entry name" value="Radical_SAM"/>
    <property type="match status" value="1"/>
</dbReference>
<dbReference type="KEGG" id="dae:Dtox_3790"/>
<keyword evidence="8" id="KW-1185">Reference proteome</keyword>
<sequence length="338" mass="37032">MHFDTAPGTVYRPPGEANSLIIRVTLGCSHNACTFCGMYRNVKFRIRKQDEILDQINRAVLYLPHARKIFLADGNALVLPAGKLLNIMQLLHLNFPRLTRISCYGGPNDILNKSLDELVALKNAGLKIIYLGLESGDGEVLSEINKGATPAEMIEAGQRVMAAGIKLSLMIILGLGGKKHSVNHAQNTALAINKINPYMLSTLTLMLQKKIPLAIAAEQGKFITLSDLEAIQELEMIIRNINVSRPCIFRSNHISNLLPLAGTLPRDKAQLLSGINEMLEFLSERGESKMAVWKCNECGAVIEGRCKPGKCKTCGAPKDMLIKETVEGEKKSATKKST</sequence>
<dbReference type="InterPro" id="IPR058240">
    <property type="entry name" value="rSAM_sf"/>
</dbReference>
<gene>
    <name evidence="7" type="ordered locus">Dtox_3790</name>
</gene>
<evidence type="ECO:0000256" key="5">
    <source>
        <dbReference type="ARBA" id="ARBA00023014"/>
    </source>
</evidence>
<organism evidence="7 8">
    <name type="scientific">Desulfofarcimen acetoxidans (strain ATCC 49208 / DSM 771 / KCTC 5769 / VKM B-1644 / 5575)</name>
    <name type="common">Desulfotomaculum acetoxidans</name>
    <dbReference type="NCBI Taxonomy" id="485916"/>
    <lineage>
        <taxon>Bacteria</taxon>
        <taxon>Bacillati</taxon>
        <taxon>Bacillota</taxon>
        <taxon>Clostridia</taxon>
        <taxon>Eubacteriales</taxon>
        <taxon>Peptococcaceae</taxon>
        <taxon>Desulfofarcimen</taxon>
    </lineage>
</organism>
<name>C8VXA1_DESAS</name>
<dbReference type="InterPro" id="IPR013785">
    <property type="entry name" value="Aldolase_TIM"/>
</dbReference>
<dbReference type="CDD" id="cd01335">
    <property type="entry name" value="Radical_SAM"/>
    <property type="match status" value="1"/>
</dbReference>
<dbReference type="InterPro" id="IPR054685">
    <property type="entry name" value="Rubredox_RCKP"/>
</dbReference>
<dbReference type="InterPro" id="IPR006638">
    <property type="entry name" value="Elp3/MiaA/NifB-like_rSAM"/>
</dbReference>
<comment type="cofactor">
    <cofactor evidence="1">
        <name>[4Fe-4S] cluster</name>
        <dbReference type="ChEBI" id="CHEBI:49883"/>
    </cofactor>
</comment>
<dbReference type="GO" id="GO:0003824">
    <property type="term" value="F:catalytic activity"/>
    <property type="evidence" value="ECO:0007669"/>
    <property type="project" value="InterPro"/>
</dbReference>
<keyword evidence="4" id="KW-0408">Iron</keyword>
<dbReference type="GO" id="GO:0051536">
    <property type="term" value="F:iron-sulfur cluster binding"/>
    <property type="evidence" value="ECO:0007669"/>
    <property type="project" value="UniProtKB-KW"/>
</dbReference>
<dbReference type="PROSITE" id="PS51918">
    <property type="entry name" value="RADICAL_SAM"/>
    <property type="match status" value="1"/>
</dbReference>
<dbReference type="EMBL" id="CP001720">
    <property type="protein sequence ID" value="ACV64497.1"/>
    <property type="molecule type" value="Genomic_DNA"/>
</dbReference>
<dbReference type="PANTHER" id="PTHR43409:SF4">
    <property type="entry name" value="RADICAL SAM SUPERFAMILY PROTEIN"/>
    <property type="match status" value="1"/>
</dbReference>
<keyword evidence="3" id="KW-0479">Metal-binding</keyword>
<dbReference type="eggNOG" id="COG1032">
    <property type="taxonomic scope" value="Bacteria"/>
</dbReference>
<protein>
    <submittedName>
        <fullName evidence="7">Radical SAM domain protein</fullName>
    </submittedName>
</protein>
<dbReference type="SFLD" id="SFLDS00029">
    <property type="entry name" value="Radical_SAM"/>
    <property type="match status" value="1"/>
</dbReference>
<dbReference type="SFLD" id="SFLDG01095">
    <property type="entry name" value="Uncharacterised_Radical_SAM_Su"/>
    <property type="match status" value="1"/>
</dbReference>
<proteinExistence type="predicted"/>
<feature type="domain" description="Radical SAM core" evidence="6">
    <location>
        <begin position="14"/>
        <end position="244"/>
    </location>
</feature>
<dbReference type="STRING" id="485916.Dtox_3790"/>
<dbReference type="AlphaFoldDB" id="C8VXA1"/>
<accession>C8VXA1</accession>
<keyword evidence="2" id="KW-0949">S-adenosyl-L-methionine</keyword>
<dbReference type="InterPro" id="IPR007197">
    <property type="entry name" value="rSAM"/>
</dbReference>
<evidence type="ECO:0000256" key="4">
    <source>
        <dbReference type="ARBA" id="ARBA00023004"/>
    </source>
</evidence>
<dbReference type="NCBIfam" id="NF045720">
    <property type="entry name" value="rubredox_RCKP"/>
    <property type="match status" value="1"/>
</dbReference>
<dbReference type="SMART" id="SM00729">
    <property type="entry name" value="Elp3"/>
    <property type="match status" value="1"/>
</dbReference>
<dbReference type="SFLD" id="SFLDG01082">
    <property type="entry name" value="B12-binding_domain_containing"/>
    <property type="match status" value="1"/>
</dbReference>
<evidence type="ECO:0000313" key="7">
    <source>
        <dbReference type="EMBL" id="ACV64497.1"/>
    </source>
</evidence>
<dbReference type="Proteomes" id="UP000002217">
    <property type="component" value="Chromosome"/>
</dbReference>
<dbReference type="Gene3D" id="3.20.20.70">
    <property type="entry name" value="Aldolase class I"/>
    <property type="match status" value="1"/>
</dbReference>
<keyword evidence="5" id="KW-0411">Iron-sulfur</keyword>
<dbReference type="Gene3D" id="2.20.28.10">
    <property type="match status" value="1"/>
</dbReference>